<dbReference type="GO" id="GO:0071111">
    <property type="term" value="F:cyclic-guanylate-specific phosphodiesterase activity"/>
    <property type="evidence" value="ECO:0007669"/>
    <property type="project" value="InterPro"/>
</dbReference>
<comment type="caution">
    <text evidence="2">The sequence shown here is derived from an EMBL/GenBank/DDBJ whole genome shotgun (WGS) entry which is preliminary data.</text>
</comment>
<protein>
    <submittedName>
        <fullName evidence="2">EAL domain-containing protein</fullName>
    </submittedName>
</protein>
<dbReference type="CDD" id="cd01948">
    <property type="entry name" value="EAL"/>
    <property type="match status" value="1"/>
</dbReference>
<proteinExistence type="predicted"/>
<dbReference type="PANTHER" id="PTHR33121">
    <property type="entry name" value="CYCLIC DI-GMP PHOSPHODIESTERASE PDEF"/>
    <property type="match status" value="1"/>
</dbReference>
<dbReference type="SUPFAM" id="SSF141868">
    <property type="entry name" value="EAL domain-like"/>
    <property type="match status" value="1"/>
</dbReference>
<reference evidence="2 3" key="1">
    <citation type="submission" date="2019-05" db="EMBL/GenBank/DDBJ databases">
        <title>Genomic analysis of Lentibacillus sp. NKC220-2.</title>
        <authorList>
            <person name="Oh Y.J."/>
        </authorList>
    </citation>
    <scope>NUCLEOTIDE SEQUENCE [LARGE SCALE GENOMIC DNA]</scope>
    <source>
        <strain evidence="2 3">NKC220-2</strain>
    </source>
</reference>
<dbReference type="EMBL" id="VCIA01000001">
    <property type="protein sequence ID" value="TMN22668.1"/>
    <property type="molecule type" value="Genomic_DNA"/>
</dbReference>
<evidence type="ECO:0000313" key="3">
    <source>
        <dbReference type="Proteomes" id="UP000306980"/>
    </source>
</evidence>
<dbReference type="SMART" id="SM00052">
    <property type="entry name" value="EAL"/>
    <property type="match status" value="1"/>
</dbReference>
<gene>
    <name evidence="2" type="ORF">FFL34_11610</name>
</gene>
<dbReference type="AlphaFoldDB" id="A0A5S3QLN5"/>
<sequence length="164" mass="18454">MCLPIDTSKFLRGFETNYSGNKLEPEFLELEITESLMLDATYAAFILKELKKIGVSISIDDFGTGYSSLSSINQLPIDRIKIDKTFINSMLSNSKEKTLVKAMVEMGRNLNVELVAEGVEYEEQEKALRDLKCHMGQGYLYSPPVSINEIENMLTLVKVESTVI</sequence>
<dbReference type="InterPro" id="IPR001633">
    <property type="entry name" value="EAL_dom"/>
</dbReference>
<feature type="domain" description="EAL" evidence="1">
    <location>
        <begin position="1"/>
        <end position="158"/>
    </location>
</feature>
<dbReference type="InterPro" id="IPR050706">
    <property type="entry name" value="Cyclic-di-GMP_PDE-like"/>
</dbReference>
<dbReference type="Pfam" id="PF00563">
    <property type="entry name" value="EAL"/>
    <property type="match status" value="1"/>
</dbReference>
<dbReference type="OrthoDB" id="9759607at2"/>
<dbReference type="InterPro" id="IPR035919">
    <property type="entry name" value="EAL_sf"/>
</dbReference>
<dbReference type="Gene3D" id="3.20.20.450">
    <property type="entry name" value="EAL domain"/>
    <property type="match status" value="1"/>
</dbReference>
<accession>A0A5S3QLN5</accession>
<dbReference type="PANTHER" id="PTHR33121:SF70">
    <property type="entry name" value="SIGNALING PROTEIN YKOW"/>
    <property type="match status" value="1"/>
</dbReference>
<evidence type="ECO:0000313" key="2">
    <source>
        <dbReference type="EMBL" id="TMN22668.1"/>
    </source>
</evidence>
<name>A0A5S3QLN5_9BACI</name>
<dbReference type="PROSITE" id="PS50883">
    <property type="entry name" value="EAL"/>
    <property type="match status" value="1"/>
</dbReference>
<dbReference type="Proteomes" id="UP000306980">
    <property type="component" value="Unassembled WGS sequence"/>
</dbReference>
<organism evidence="2 3">
    <name type="scientific">Lentibacillus cibarius</name>
    <dbReference type="NCBI Taxonomy" id="2583219"/>
    <lineage>
        <taxon>Bacteria</taxon>
        <taxon>Bacillati</taxon>
        <taxon>Bacillota</taxon>
        <taxon>Bacilli</taxon>
        <taxon>Bacillales</taxon>
        <taxon>Bacillaceae</taxon>
        <taxon>Lentibacillus</taxon>
    </lineage>
</organism>
<evidence type="ECO:0000259" key="1">
    <source>
        <dbReference type="PROSITE" id="PS50883"/>
    </source>
</evidence>